<dbReference type="PANTHER" id="PTHR23080:SF144">
    <property type="entry name" value="SPINDLE AND KINETOCHORE ASSOCIATED COMPLEX SUBUNIT 3"/>
    <property type="match status" value="1"/>
</dbReference>
<dbReference type="Pfam" id="PF13359">
    <property type="entry name" value="DDE_Tnp_4"/>
    <property type="match status" value="1"/>
</dbReference>
<evidence type="ECO:0000313" key="5">
    <source>
        <dbReference type="EMBL" id="KAJ8926633.1"/>
    </source>
</evidence>
<evidence type="ECO:0000313" key="6">
    <source>
        <dbReference type="Proteomes" id="UP001162156"/>
    </source>
</evidence>
<dbReference type="InterPro" id="IPR027806">
    <property type="entry name" value="HARBI1_dom"/>
</dbReference>
<sequence>MVNSLISSSEKKRKLKNLQETSKTPNKNIKTSHVRNLFESEHEPKSSANIEVSSPSGTFHVGPVTRKLDCGVQFAPNTKSLAIQCKLEISSANVNIKDRIISKLKTRRQSPVTEYSTNGTSSFSSVAGSMYLPTTTEENTSESGVSRQEICSVGKENPQFYLGLPKIMYNIIDVLQKKTQCSLHILMTLKKIKTGDTFKRIGLDFGFSRGHVSKLFKKTLPKIAFLLKQLIVWPEKNLIQKHLPIHFRYRYKNVQSIIDYYEIEIEKPSDVSLQSLTWSQYKNANTMKYLISTPDGLINFVSRGYSGRISDTALVQDSGYLQIVPAGSSVLADRGFKEIASLLREKDCILLRPPSVNAGEKLSKNFVRESKRIASCRVHIERLIRRVREFTSARLHACVDIKNVYMLDDIMYVICGLVNLQKMLTKY</sequence>
<keyword evidence="2" id="KW-0479">Metal-binding</keyword>
<reference evidence="5" key="1">
    <citation type="journal article" date="2023" name="Insect Mol. Biol.">
        <title>Genome sequencing provides insights into the evolution of gene families encoding plant cell wall-degrading enzymes in longhorned beetles.</title>
        <authorList>
            <person name="Shin N.R."/>
            <person name="Okamura Y."/>
            <person name="Kirsch R."/>
            <person name="Pauchet Y."/>
        </authorList>
    </citation>
    <scope>NUCLEOTIDE SEQUENCE</scope>
    <source>
        <strain evidence="5">RBIC_L_NR</strain>
    </source>
</reference>
<feature type="region of interest" description="Disordered" evidence="3">
    <location>
        <begin position="1"/>
        <end position="29"/>
    </location>
</feature>
<name>A0AAV8WJH5_9CUCU</name>
<evidence type="ECO:0000256" key="3">
    <source>
        <dbReference type="SAM" id="MobiDB-lite"/>
    </source>
</evidence>
<comment type="cofactor">
    <cofactor evidence="1">
        <name>a divalent metal cation</name>
        <dbReference type="ChEBI" id="CHEBI:60240"/>
    </cofactor>
</comment>
<gene>
    <name evidence="5" type="ORF">NQ314_020997</name>
</gene>
<feature type="compositionally biased region" description="Polar residues" evidence="3">
    <location>
        <begin position="18"/>
        <end position="29"/>
    </location>
</feature>
<evidence type="ECO:0000259" key="4">
    <source>
        <dbReference type="Pfam" id="PF13359"/>
    </source>
</evidence>
<evidence type="ECO:0000256" key="2">
    <source>
        <dbReference type="ARBA" id="ARBA00022723"/>
    </source>
</evidence>
<dbReference type="EMBL" id="JANEYF010005829">
    <property type="protein sequence ID" value="KAJ8926633.1"/>
    <property type="molecule type" value="Genomic_DNA"/>
</dbReference>
<dbReference type="PANTHER" id="PTHR23080">
    <property type="entry name" value="THAP DOMAIN PROTEIN"/>
    <property type="match status" value="1"/>
</dbReference>
<protein>
    <recommendedName>
        <fullName evidence="4">DDE Tnp4 domain-containing protein</fullName>
    </recommendedName>
</protein>
<feature type="domain" description="DDE Tnp4" evidence="4">
    <location>
        <begin position="258"/>
        <end position="419"/>
    </location>
</feature>
<evidence type="ECO:0000256" key="1">
    <source>
        <dbReference type="ARBA" id="ARBA00001968"/>
    </source>
</evidence>
<organism evidence="5 6">
    <name type="scientific">Rhamnusium bicolor</name>
    <dbReference type="NCBI Taxonomy" id="1586634"/>
    <lineage>
        <taxon>Eukaryota</taxon>
        <taxon>Metazoa</taxon>
        <taxon>Ecdysozoa</taxon>
        <taxon>Arthropoda</taxon>
        <taxon>Hexapoda</taxon>
        <taxon>Insecta</taxon>
        <taxon>Pterygota</taxon>
        <taxon>Neoptera</taxon>
        <taxon>Endopterygota</taxon>
        <taxon>Coleoptera</taxon>
        <taxon>Polyphaga</taxon>
        <taxon>Cucujiformia</taxon>
        <taxon>Chrysomeloidea</taxon>
        <taxon>Cerambycidae</taxon>
        <taxon>Lepturinae</taxon>
        <taxon>Rhagiini</taxon>
        <taxon>Rhamnusium</taxon>
    </lineage>
</organism>
<keyword evidence="6" id="KW-1185">Reference proteome</keyword>
<accession>A0AAV8WJH5</accession>
<dbReference type="Proteomes" id="UP001162156">
    <property type="component" value="Unassembled WGS sequence"/>
</dbReference>
<dbReference type="GO" id="GO:0046872">
    <property type="term" value="F:metal ion binding"/>
    <property type="evidence" value="ECO:0007669"/>
    <property type="project" value="UniProtKB-KW"/>
</dbReference>
<comment type="caution">
    <text evidence="5">The sequence shown here is derived from an EMBL/GenBank/DDBJ whole genome shotgun (WGS) entry which is preliminary data.</text>
</comment>
<proteinExistence type="predicted"/>
<dbReference type="AlphaFoldDB" id="A0AAV8WJH5"/>